<proteinExistence type="predicted"/>
<protein>
    <submittedName>
        <fullName evidence="1">Sulfonate ABC transporter</fullName>
    </submittedName>
</protein>
<dbReference type="Gene3D" id="2.20.28.160">
    <property type="match status" value="1"/>
</dbReference>
<dbReference type="NCBIfam" id="NF041070">
    <property type="entry name" value="carrier_LysW_Arch"/>
    <property type="match status" value="1"/>
</dbReference>
<dbReference type="InterPro" id="IPR005906">
    <property type="entry name" value="LysW"/>
</dbReference>
<dbReference type="AlphaFoldDB" id="A0A7C1HWF9"/>
<accession>A0A7C1HWF9</accession>
<name>A0A7C1HWF9_9CREN</name>
<organism evidence="1">
    <name type="scientific">Fervidicoccus fontis</name>
    <dbReference type="NCBI Taxonomy" id="683846"/>
    <lineage>
        <taxon>Archaea</taxon>
        <taxon>Thermoproteota</taxon>
        <taxon>Thermoprotei</taxon>
        <taxon>Fervidicoccales</taxon>
        <taxon>Fervidicoccaceae</taxon>
        <taxon>Fervidicoccus</taxon>
    </lineage>
</organism>
<comment type="caution">
    <text evidence="1">The sequence shown here is derived from an EMBL/GenBank/DDBJ whole genome shotgun (WGS) entry which is preliminary data.</text>
</comment>
<dbReference type="PANTHER" id="PTHR40393">
    <property type="entry name" value="LYSINE BIOSYNTHESIS PROTEIN-RELATED-RELATED"/>
    <property type="match status" value="1"/>
</dbReference>
<dbReference type="PANTHER" id="PTHR40393:SF2">
    <property type="entry name" value="ALPHA-AMINOADIPATE_GLUTAMATE CARRIER PROTEIN LYSW"/>
    <property type="match status" value="1"/>
</dbReference>
<sequence>MVKLTCPICGGPINIPDDALPGEIYEHDCGAMLEVVNNNGTLSLKLLENVGEDWGE</sequence>
<dbReference type="CDD" id="cd13946">
    <property type="entry name" value="LysW"/>
    <property type="match status" value="1"/>
</dbReference>
<gene>
    <name evidence="1" type="ORF">ENO04_01810</name>
</gene>
<evidence type="ECO:0000313" key="1">
    <source>
        <dbReference type="EMBL" id="HDS10347.1"/>
    </source>
</evidence>
<dbReference type="EMBL" id="DSDY01000057">
    <property type="protein sequence ID" value="HDS10347.1"/>
    <property type="molecule type" value="Genomic_DNA"/>
</dbReference>
<reference evidence="1" key="1">
    <citation type="journal article" date="2020" name="mSystems">
        <title>Genome- and Community-Level Interaction Insights into Carbon Utilization and Element Cycling Functions of Hydrothermarchaeota in Hydrothermal Sediment.</title>
        <authorList>
            <person name="Zhou Z."/>
            <person name="Liu Y."/>
            <person name="Xu W."/>
            <person name="Pan J."/>
            <person name="Luo Z.H."/>
            <person name="Li M."/>
        </authorList>
    </citation>
    <scope>NUCLEOTIDE SEQUENCE [LARGE SCALE GENOMIC DNA]</scope>
    <source>
        <strain evidence="1">SpSt-123</strain>
    </source>
</reference>
<dbReference type="Pfam" id="PF21344">
    <property type="entry name" value="Zn_ribbon_LysW"/>
    <property type="match status" value="1"/>
</dbReference>